<organism evidence="2 3">
    <name type="scientific">Fusarium austroafricanum</name>
    <dbReference type="NCBI Taxonomy" id="2364996"/>
    <lineage>
        <taxon>Eukaryota</taxon>
        <taxon>Fungi</taxon>
        <taxon>Dikarya</taxon>
        <taxon>Ascomycota</taxon>
        <taxon>Pezizomycotina</taxon>
        <taxon>Sordariomycetes</taxon>
        <taxon>Hypocreomycetidae</taxon>
        <taxon>Hypocreales</taxon>
        <taxon>Nectriaceae</taxon>
        <taxon>Fusarium</taxon>
        <taxon>Fusarium concolor species complex</taxon>
    </lineage>
</organism>
<reference evidence="2" key="1">
    <citation type="submission" date="2020-01" db="EMBL/GenBank/DDBJ databases">
        <title>Identification and distribution of gene clusters putatively required for synthesis of sphingolipid metabolism inhibitors in phylogenetically diverse species of the filamentous fungus Fusarium.</title>
        <authorList>
            <person name="Kim H.-S."/>
            <person name="Busman M."/>
            <person name="Brown D.W."/>
            <person name="Divon H."/>
            <person name="Uhlig S."/>
            <person name="Proctor R.H."/>
        </authorList>
    </citation>
    <scope>NUCLEOTIDE SEQUENCE</scope>
    <source>
        <strain evidence="2">NRRL 53441</strain>
    </source>
</reference>
<evidence type="ECO:0000256" key="1">
    <source>
        <dbReference type="SAM" id="MobiDB-lite"/>
    </source>
</evidence>
<evidence type="ECO:0000313" key="3">
    <source>
        <dbReference type="Proteomes" id="UP000605986"/>
    </source>
</evidence>
<gene>
    <name evidence="2" type="ORF">F53441_1006</name>
</gene>
<feature type="region of interest" description="Disordered" evidence="1">
    <location>
        <begin position="62"/>
        <end position="96"/>
    </location>
</feature>
<dbReference type="EMBL" id="JAADJG010000038">
    <property type="protein sequence ID" value="KAF4456991.1"/>
    <property type="molecule type" value="Genomic_DNA"/>
</dbReference>
<feature type="compositionally biased region" description="Polar residues" evidence="1">
    <location>
        <begin position="68"/>
        <end position="82"/>
    </location>
</feature>
<feature type="compositionally biased region" description="Basic and acidic residues" evidence="1">
    <location>
        <begin position="307"/>
        <end position="331"/>
    </location>
</feature>
<evidence type="ECO:0000313" key="2">
    <source>
        <dbReference type="EMBL" id="KAF4456991.1"/>
    </source>
</evidence>
<feature type="compositionally biased region" description="Polar residues" evidence="1">
    <location>
        <begin position="907"/>
        <end position="928"/>
    </location>
</feature>
<feature type="region of interest" description="Disordered" evidence="1">
    <location>
        <begin position="983"/>
        <end position="1031"/>
    </location>
</feature>
<name>A0A8H4P5L4_9HYPO</name>
<accession>A0A8H4P5L4</accession>
<comment type="caution">
    <text evidence="2">The sequence shown here is derived from an EMBL/GenBank/DDBJ whole genome shotgun (WGS) entry which is preliminary data.</text>
</comment>
<feature type="compositionally biased region" description="Low complexity" evidence="1">
    <location>
        <begin position="120"/>
        <end position="132"/>
    </location>
</feature>
<sequence>MSGGYPLQFPCQDQDQDQDQDQSQGQGQDRGQDQDQDQNGGDIEYSDLEYLAMYSQFPADQFVDFDGRQQQPQLPTVSTQAQAPVPSPALAQSQVSAEVDTQTHAYTQVQGYIPAETYIQSPQAQSQAHAHALSPNAGPSNAHAPDFQGPDFPTYLTPSFSIPGSNVGGDAPQDCPPQDATNLVYSPDRALASPATGNGRKKGRASTPSSSTPAPKRKRKAPKATDTAANGDSGNSNSFSNPTPRPRSNRGRKRKAGNDDDGNDNSATSNPPKKSRKRYKPQTSDYNKVSGSVKGKGKAQAQTQEPGDGKTDTGDGNGKDDKGRNNYSRDKNEIIPEGQGIICEFCANHPVGKALYAANGKCDWKQFPNNGPEVYNRECSNCANYRSRTKNAREMAKEDDHMCQVQGKNPGKEGLINFKHKKYGHGNPFSYRDTPCDLCKKRNQAAICDVDTTLGYYCEPCRRDQSCKVDTILLPLRRPNKLKDRAWFRHACDRCYSRYKQFENPGPGDCCSWVSNRREWQNDQACSQCQRDAVPCIDVGFLVAPPSRTPLLPSSWSIRGDFEIPENKKQKHRKPKWHEHIEVTAVTPFRRKCRGCESGGRNARCLIVWEQWKYACERCTQFGIDCFVANEDGGWARYPIFNLSRVGFGQFTPFLVCGPCKTKGTNCERARPCSACINRKTACDSMIKENIWGCIDRKKMTLNYTEPFNPGPLYYLAMGYGSNGVNHIKDGRHVEDWIGPVAPVYGMISDADGPQHYRHIADLHRHHRPPNGVAPPDGTMIKSLPHQEVKDITIEELRNMITLLWGEPKVPKDDMQAYQRIWNPLRDDQITKMRQTGKQVNVSPTPTRPRSFEGRPVLIDVERIQGDIPADDEGSAQQFSEGQVQQPSQLPPNQPQGGYPEYGNPGYRQQVSGGQAQQAPQLSPNQPHWGSPECRNQGYGEQSFEQMLSNQPLEERPEYDGGYGDQIHVLGWQPAAHYPAAQEPTLDSRYPRPLEINDDSGDYMHAADGSIPGQEAPPPLATQPREPSIDPEGLSPSQLIEYFLGNGQSHEHSYDRARVDYRGRWFTRSSKNDRRSVRDGMVFGNRVPRDANAKEDFNPFLGFALGSNQKPRYKETTKSSRWKVFNPLEGIDMDEWKQSKSQPDEDKSQPHLFSVVNRQWNQPTSWRDVLGDVPLKRRGQRTGHHCAEPGEGGKGYCGSWNTNEPGQAICSSYIHSTTVPGYFPVCNECTKTSVGDLFRRDHNPITESELLSMRAYLCNDCAGHFSSGAQNAAQYRAIGARRIFGVVVDREHSQSIYKPDNDPSKSVEFHNDTEALTGCSCANRMLGTSLCRFHRLYYAEEVLKHSAMVQEWRLSRFKKAVCPSCLAQKPLKQVNLSADYGGFVTGAPTAWACVNCHDWVANEENGEDNQPKIVDKALWNLNIGRELLRPRQGIASGKVHEIEDDIMDG</sequence>
<feature type="region of interest" description="Disordered" evidence="1">
    <location>
        <begin position="1"/>
        <end position="47"/>
    </location>
</feature>
<dbReference type="Proteomes" id="UP000605986">
    <property type="component" value="Unassembled WGS sequence"/>
</dbReference>
<protein>
    <submittedName>
        <fullName evidence="2">Uncharacterized protein</fullName>
    </submittedName>
</protein>
<feature type="compositionally biased region" description="Low complexity" evidence="1">
    <location>
        <begin position="224"/>
        <end position="241"/>
    </location>
</feature>
<proteinExistence type="predicted"/>
<feature type="region of interest" description="Disordered" evidence="1">
    <location>
        <begin position="118"/>
        <end position="331"/>
    </location>
</feature>
<dbReference type="OrthoDB" id="5232836at2759"/>
<feature type="region of interest" description="Disordered" evidence="1">
    <location>
        <begin position="869"/>
        <end position="938"/>
    </location>
</feature>
<feature type="compositionally biased region" description="Polar residues" evidence="1">
    <location>
        <begin position="833"/>
        <end position="845"/>
    </location>
</feature>
<feature type="compositionally biased region" description="Low complexity" evidence="1">
    <location>
        <begin position="205"/>
        <end position="214"/>
    </location>
</feature>
<keyword evidence="3" id="KW-1185">Reference proteome</keyword>
<feature type="region of interest" description="Disordered" evidence="1">
    <location>
        <begin position="833"/>
        <end position="857"/>
    </location>
</feature>